<dbReference type="Gene3D" id="3.40.630.30">
    <property type="match status" value="1"/>
</dbReference>
<evidence type="ECO:0000259" key="1">
    <source>
        <dbReference type="PROSITE" id="PS51186"/>
    </source>
</evidence>
<reference evidence="2 3" key="1">
    <citation type="journal article" date="2014" name="PLoS ONE">
        <title>De novo Genome Assembly of the Fungal Plant Pathogen Pyrenophora semeniperda.</title>
        <authorList>
            <person name="Soliai M.M."/>
            <person name="Meyer S.E."/>
            <person name="Udall J.A."/>
            <person name="Elzinga D.E."/>
            <person name="Hermansen R.A."/>
            <person name="Bodily P.M."/>
            <person name="Hart A.A."/>
            <person name="Coleman C.E."/>
        </authorList>
    </citation>
    <scope>NUCLEOTIDE SEQUENCE [LARGE SCALE GENOMIC DNA]</scope>
    <source>
        <strain evidence="2 3">CCB06</strain>
        <tissue evidence="2">Mycelium</tissue>
    </source>
</reference>
<evidence type="ECO:0000313" key="2">
    <source>
        <dbReference type="EMBL" id="RMZ74642.1"/>
    </source>
</evidence>
<dbReference type="PANTHER" id="PTHR42791">
    <property type="entry name" value="GNAT FAMILY ACETYLTRANSFERASE"/>
    <property type="match status" value="1"/>
</dbReference>
<keyword evidence="3" id="KW-1185">Reference proteome</keyword>
<evidence type="ECO:0000313" key="3">
    <source>
        <dbReference type="Proteomes" id="UP000265663"/>
    </source>
</evidence>
<dbReference type="PROSITE" id="PS51186">
    <property type="entry name" value="GNAT"/>
    <property type="match status" value="1"/>
</dbReference>
<dbReference type="Pfam" id="PF13508">
    <property type="entry name" value="Acetyltransf_7"/>
    <property type="match status" value="1"/>
</dbReference>
<dbReference type="InterPro" id="IPR052523">
    <property type="entry name" value="Trichothecene_AcTrans"/>
</dbReference>
<accession>A0A3M7MJT6</accession>
<dbReference type="PANTHER" id="PTHR42791:SF1">
    <property type="entry name" value="N-ACETYLTRANSFERASE DOMAIN-CONTAINING PROTEIN"/>
    <property type="match status" value="1"/>
</dbReference>
<dbReference type="EMBL" id="KE747844">
    <property type="protein sequence ID" value="RMZ74642.1"/>
    <property type="molecule type" value="Genomic_DNA"/>
</dbReference>
<feature type="domain" description="N-acetyltransferase" evidence="1">
    <location>
        <begin position="14"/>
        <end position="171"/>
    </location>
</feature>
<name>A0A3M7MJT6_9PLEO</name>
<organism evidence="2 3">
    <name type="scientific">Pyrenophora seminiperda CCB06</name>
    <dbReference type="NCBI Taxonomy" id="1302712"/>
    <lineage>
        <taxon>Eukaryota</taxon>
        <taxon>Fungi</taxon>
        <taxon>Dikarya</taxon>
        <taxon>Ascomycota</taxon>
        <taxon>Pezizomycotina</taxon>
        <taxon>Dothideomycetes</taxon>
        <taxon>Pleosporomycetidae</taxon>
        <taxon>Pleosporales</taxon>
        <taxon>Pleosporineae</taxon>
        <taxon>Pleosporaceae</taxon>
        <taxon>Pyrenophora</taxon>
    </lineage>
</organism>
<keyword evidence="2" id="KW-0808">Transferase</keyword>
<dbReference type="Proteomes" id="UP000265663">
    <property type="component" value="Unassembled WGS sequence"/>
</dbReference>
<dbReference type="CDD" id="cd04301">
    <property type="entry name" value="NAT_SF"/>
    <property type="match status" value="1"/>
</dbReference>
<keyword evidence="2" id="KW-0012">Acyltransferase</keyword>
<dbReference type="InterPro" id="IPR016181">
    <property type="entry name" value="Acyl_CoA_acyltransferase"/>
</dbReference>
<dbReference type="SUPFAM" id="SSF55729">
    <property type="entry name" value="Acyl-CoA N-acyltransferases (Nat)"/>
    <property type="match status" value="1"/>
</dbReference>
<sequence length="192" mass="21823">MSPHIAQQIAGASMLFYVARRHDTQEVVSVAQWTGPFGAPDATIEESVEQKEERQEFEDEAYRNSLPDGCNRHLTMEFTAGLRSLRERVLCGQKHFLLENLATHPDHRGQGLAGQLMEQVLTQADKQSVLVYLDTASDNSATRLYKRLGFKEQARHTIRNLSRFVAEAELERSRVGSDHTHVAFVRYPMNKV</sequence>
<gene>
    <name evidence="2" type="ORF">GMOD_00003704</name>
</gene>
<dbReference type="GO" id="GO:0016747">
    <property type="term" value="F:acyltransferase activity, transferring groups other than amino-acyl groups"/>
    <property type="evidence" value="ECO:0007669"/>
    <property type="project" value="InterPro"/>
</dbReference>
<dbReference type="AlphaFoldDB" id="A0A3M7MJT6"/>
<proteinExistence type="predicted"/>
<dbReference type="OrthoDB" id="410198at2759"/>
<dbReference type="InterPro" id="IPR000182">
    <property type="entry name" value="GNAT_dom"/>
</dbReference>
<protein>
    <submittedName>
        <fullName evidence="2">Acyl-N-acyltransferase</fullName>
    </submittedName>
</protein>